<dbReference type="Ensembl" id="ENSCCRT00010093064.1">
    <property type="protein sequence ID" value="ENSCCRP00010083887.1"/>
    <property type="gene ID" value="ENSCCRG00010036647.1"/>
</dbReference>
<evidence type="ECO:0000313" key="2">
    <source>
        <dbReference type="Proteomes" id="UP000694427"/>
    </source>
</evidence>
<accession>A0A8C1XDU7</accession>
<organism evidence="1 3">
    <name type="scientific">Cyprinus carpio</name>
    <name type="common">Common carp</name>
    <dbReference type="NCBI Taxonomy" id="7962"/>
    <lineage>
        <taxon>Eukaryota</taxon>
        <taxon>Metazoa</taxon>
        <taxon>Chordata</taxon>
        <taxon>Craniata</taxon>
        <taxon>Vertebrata</taxon>
        <taxon>Euteleostomi</taxon>
        <taxon>Actinopterygii</taxon>
        <taxon>Neopterygii</taxon>
        <taxon>Teleostei</taxon>
        <taxon>Ostariophysi</taxon>
        <taxon>Cypriniformes</taxon>
        <taxon>Cyprinidae</taxon>
        <taxon>Cyprininae</taxon>
        <taxon>Cyprinus</taxon>
    </lineage>
</organism>
<dbReference type="AlphaFoldDB" id="A0A8C1XDU7"/>
<dbReference type="Ensembl" id="ENSCCRT00020101801.1">
    <property type="protein sequence ID" value="ENSCCRP00020093154.1"/>
    <property type="gene ID" value="ENSCCRG00020042662.1"/>
</dbReference>
<protein>
    <submittedName>
        <fullName evidence="1">Uncharacterized protein</fullName>
    </submittedName>
</protein>
<name>A0A8C1XDU7_CYPCA</name>
<evidence type="ECO:0000313" key="3">
    <source>
        <dbReference type="Proteomes" id="UP000694700"/>
    </source>
</evidence>
<dbReference type="Proteomes" id="UP000694700">
    <property type="component" value="Unplaced"/>
</dbReference>
<dbReference type="Proteomes" id="UP000694701">
    <property type="component" value="Unplaced"/>
</dbReference>
<keyword evidence="2" id="KW-1185">Reference proteome</keyword>
<sequence length="58" mass="6644">NKKPVLNQHGPAWQFKLGCKTSKISADLYTSGIKVCKNHFHNARMTFLIYVIFKGIIH</sequence>
<dbReference type="Ensembl" id="ENSCCRT00015081966.1">
    <property type="protein sequence ID" value="ENSCCRP00015079365.1"/>
    <property type="gene ID" value="ENSCCRG00015032135.1"/>
</dbReference>
<reference evidence="1" key="1">
    <citation type="submission" date="2025-05" db="UniProtKB">
        <authorList>
            <consortium name="Ensembl"/>
        </authorList>
    </citation>
    <scope>IDENTIFICATION</scope>
</reference>
<dbReference type="Proteomes" id="UP000694427">
    <property type="component" value="Unplaced"/>
</dbReference>
<evidence type="ECO:0000313" key="1">
    <source>
        <dbReference type="Ensembl" id="ENSCCRP00015079365.1"/>
    </source>
</evidence>
<proteinExistence type="predicted"/>